<evidence type="ECO:0000256" key="2">
    <source>
        <dbReference type="ARBA" id="ARBA00022801"/>
    </source>
</evidence>
<dbReference type="InterPro" id="IPR006626">
    <property type="entry name" value="PbH1"/>
</dbReference>
<dbReference type="InterPro" id="IPR012334">
    <property type="entry name" value="Pectin_lyas_fold"/>
</dbReference>
<evidence type="ECO:0000313" key="5">
    <source>
        <dbReference type="EMBL" id="AIA93457.1"/>
    </source>
</evidence>
<dbReference type="EMBL" id="KF126114">
    <property type="protein sequence ID" value="AIA93457.1"/>
    <property type="molecule type" value="Genomic_DNA"/>
</dbReference>
<protein>
    <submittedName>
        <fullName evidence="5">Glyco_hydro_28</fullName>
    </submittedName>
</protein>
<dbReference type="GO" id="GO:0005975">
    <property type="term" value="P:carbohydrate metabolic process"/>
    <property type="evidence" value="ECO:0007669"/>
    <property type="project" value="InterPro"/>
</dbReference>
<dbReference type="PANTHER" id="PTHR31339:SF9">
    <property type="entry name" value="PLASMIN AND FIBRONECTIN-BINDING PROTEIN A"/>
    <property type="match status" value="1"/>
</dbReference>
<organism evidence="5">
    <name type="scientific">uncultured Spirochaeta sp</name>
    <dbReference type="NCBI Taxonomy" id="174390"/>
    <lineage>
        <taxon>Bacteria</taxon>
        <taxon>Pseudomonadati</taxon>
        <taxon>Spirochaetota</taxon>
        <taxon>Spirochaetia</taxon>
        <taxon>Spirochaetales</taxon>
        <taxon>Spirochaetaceae</taxon>
        <taxon>Spirochaeta</taxon>
        <taxon>environmental samples</taxon>
    </lineage>
</organism>
<dbReference type="Gene3D" id="2.160.20.10">
    <property type="entry name" value="Single-stranded right-handed beta-helix, Pectin lyase-like"/>
    <property type="match status" value="1"/>
</dbReference>
<dbReference type="Pfam" id="PF00295">
    <property type="entry name" value="Glyco_hydro_28"/>
    <property type="match status" value="1"/>
</dbReference>
<dbReference type="InterPro" id="IPR000743">
    <property type="entry name" value="Glyco_hydro_28"/>
</dbReference>
<dbReference type="SMART" id="SM00710">
    <property type="entry name" value="PbH1"/>
    <property type="match status" value="2"/>
</dbReference>
<comment type="similarity">
    <text evidence="1 4">Belongs to the glycosyl hydrolase 28 family.</text>
</comment>
<reference evidence="5" key="1">
    <citation type="journal article" date="2013" name="Environ. Microbiol.">
        <title>Seasonally variable intestinal metagenomes of the red palm weevil (Rhynchophorus ferrugineus).</title>
        <authorList>
            <person name="Jia S."/>
            <person name="Zhang X."/>
            <person name="Zhang G."/>
            <person name="Yin A."/>
            <person name="Zhang S."/>
            <person name="Li F."/>
            <person name="Wang L."/>
            <person name="Zhao D."/>
            <person name="Yun Q."/>
            <person name="Tala"/>
            <person name="Wang J."/>
            <person name="Sun G."/>
            <person name="Baabdullah M."/>
            <person name="Yu X."/>
            <person name="Hu S."/>
            <person name="Al-Mssallem I.S."/>
            <person name="Yu J."/>
        </authorList>
    </citation>
    <scope>NUCLEOTIDE SEQUENCE</scope>
</reference>
<evidence type="ECO:0000256" key="3">
    <source>
        <dbReference type="ARBA" id="ARBA00023295"/>
    </source>
</evidence>
<sequence>MRITGEGTIDGSGELWWQASRFKRETQKGPETALEKRFAALNVGFESQPGGGGGRQCQFLRPPLLQFQNCRNVILSGVTLIDSPFWTVHPLYCDGIFIDGVTIKNPSDAPNTDGIDVDSCRNVRITDCTVDVGDDGIALKAEAVPTESPPDVLPVRYS</sequence>
<proteinExistence type="inferred from homology"/>
<evidence type="ECO:0000256" key="1">
    <source>
        <dbReference type="ARBA" id="ARBA00008834"/>
    </source>
</evidence>
<dbReference type="InterPro" id="IPR051801">
    <property type="entry name" value="GH28_Enzymes"/>
</dbReference>
<keyword evidence="2 4" id="KW-0378">Hydrolase</keyword>
<dbReference type="PANTHER" id="PTHR31339">
    <property type="entry name" value="PECTIN LYASE-RELATED"/>
    <property type="match status" value="1"/>
</dbReference>
<dbReference type="GO" id="GO:0004650">
    <property type="term" value="F:polygalacturonase activity"/>
    <property type="evidence" value="ECO:0007669"/>
    <property type="project" value="InterPro"/>
</dbReference>
<dbReference type="InterPro" id="IPR011050">
    <property type="entry name" value="Pectin_lyase_fold/virulence"/>
</dbReference>
<keyword evidence="3 4" id="KW-0326">Glycosidase</keyword>
<dbReference type="SUPFAM" id="SSF51126">
    <property type="entry name" value="Pectin lyase-like"/>
    <property type="match status" value="1"/>
</dbReference>
<evidence type="ECO:0000256" key="4">
    <source>
        <dbReference type="RuleBase" id="RU361169"/>
    </source>
</evidence>
<accession>A0A060CEV8</accession>
<dbReference type="AlphaFoldDB" id="A0A060CEV8"/>
<name>A0A060CEV8_9SPIO</name>